<evidence type="ECO:0000256" key="1">
    <source>
        <dbReference type="ARBA" id="ARBA00004123"/>
    </source>
</evidence>
<dbReference type="Proteomes" id="UP001378592">
    <property type="component" value="Unassembled WGS sequence"/>
</dbReference>
<dbReference type="HAMAP" id="MF_03047">
    <property type="entry name" value="Sgf11"/>
    <property type="match status" value="1"/>
</dbReference>
<keyword evidence="3 10" id="KW-0863">Zinc-finger</keyword>
<keyword evidence="7 10" id="KW-0010">Activator</keyword>
<dbReference type="Gene3D" id="3.30.160.60">
    <property type="entry name" value="Classic Zinc Finger"/>
    <property type="match status" value="1"/>
</dbReference>
<keyword evidence="8 10" id="KW-0804">Transcription</keyword>
<evidence type="ECO:0000256" key="6">
    <source>
        <dbReference type="ARBA" id="ARBA00023015"/>
    </source>
</evidence>
<comment type="domain">
    <text evidence="10">The C-terminal SGF11-type zinc-finger domain forms part of the 'catalytic lobe' of the SAGA deubiquitination module.</text>
</comment>
<dbReference type="GO" id="GO:0003713">
    <property type="term" value="F:transcription coactivator activity"/>
    <property type="evidence" value="ECO:0007669"/>
    <property type="project" value="UniProtKB-UniRule"/>
</dbReference>
<comment type="function">
    <text evidence="10 11">Component of the transcription regulatory histone acetylation (HAT) complex SAGA, a multiprotein complex that activates transcription by remodeling chromatin and mediating histone acetylation and deubiquitination. Within the SAGA complex, participates in a subcomplex that specifically deubiquitinates histone H2B. The SAGA complex is recruited to specific gene promoters by activators, where it is required for transcription.</text>
</comment>
<evidence type="ECO:0000256" key="10">
    <source>
        <dbReference type="HAMAP-Rule" id="MF_03047"/>
    </source>
</evidence>
<dbReference type="Pfam" id="PF08209">
    <property type="entry name" value="Sgf11"/>
    <property type="match status" value="1"/>
</dbReference>
<feature type="region of interest" description="Disordered" evidence="12">
    <location>
        <begin position="134"/>
        <end position="183"/>
    </location>
</feature>
<comment type="similarity">
    <text evidence="10 11">Belongs to the SGF11 family.</text>
</comment>
<dbReference type="PANTHER" id="PTHR46367">
    <property type="entry name" value="ATAXIN-7-LIKE PROTEIN 3"/>
    <property type="match status" value="1"/>
</dbReference>
<keyword evidence="14" id="KW-1185">Reference proteome</keyword>
<dbReference type="PANTHER" id="PTHR46367:SF1">
    <property type="entry name" value="ATAXIN-7-LIKE PROTEIN 3"/>
    <property type="match status" value="1"/>
</dbReference>
<keyword evidence="5 10" id="KW-0156">Chromatin regulator</keyword>
<keyword evidence="2 10" id="KW-0479">Metal-binding</keyword>
<name>A0AAN9Z5I6_9ORTH</name>
<keyword evidence="4 10" id="KW-0862">Zinc</keyword>
<dbReference type="GO" id="GO:0008270">
    <property type="term" value="F:zinc ion binding"/>
    <property type="evidence" value="ECO:0007669"/>
    <property type="project" value="UniProtKB-UniRule"/>
</dbReference>
<dbReference type="GO" id="GO:0071819">
    <property type="term" value="C:DUBm complex"/>
    <property type="evidence" value="ECO:0007669"/>
    <property type="project" value="UniProtKB-UniRule"/>
</dbReference>
<organism evidence="13 14">
    <name type="scientific">Gryllus longicercus</name>
    <dbReference type="NCBI Taxonomy" id="2509291"/>
    <lineage>
        <taxon>Eukaryota</taxon>
        <taxon>Metazoa</taxon>
        <taxon>Ecdysozoa</taxon>
        <taxon>Arthropoda</taxon>
        <taxon>Hexapoda</taxon>
        <taxon>Insecta</taxon>
        <taxon>Pterygota</taxon>
        <taxon>Neoptera</taxon>
        <taxon>Polyneoptera</taxon>
        <taxon>Orthoptera</taxon>
        <taxon>Ensifera</taxon>
        <taxon>Gryllidea</taxon>
        <taxon>Grylloidea</taxon>
        <taxon>Gryllidae</taxon>
        <taxon>Gryllinae</taxon>
        <taxon>Gryllus</taxon>
    </lineage>
</organism>
<evidence type="ECO:0000256" key="11">
    <source>
        <dbReference type="RuleBase" id="RU261113"/>
    </source>
</evidence>
<dbReference type="InterPro" id="IPR013246">
    <property type="entry name" value="SAGA_su_Sgf11"/>
</dbReference>
<gene>
    <name evidence="10" type="primary">Sgf11</name>
    <name evidence="13" type="ORF">R5R35_001335</name>
</gene>
<comment type="domain">
    <text evidence="10">The long N-terminal helix forms part of the 'assembly lobe' of the SAGA deubiquitination module.</text>
</comment>
<proteinExistence type="inferred from homology"/>
<feature type="zinc finger region" description="SGF11-type" evidence="10">
    <location>
        <begin position="94"/>
        <end position="115"/>
    </location>
</feature>
<evidence type="ECO:0000256" key="9">
    <source>
        <dbReference type="ARBA" id="ARBA00023242"/>
    </source>
</evidence>
<protein>
    <recommendedName>
        <fullName evidence="10">SAGA-associated factor 11 homolog</fullName>
    </recommendedName>
</protein>
<dbReference type="EMBL" id="JAZDUA010000274">
    <property type="protein sequence ID" value="KAK7862425.1"/>
    <property type="molecule type" value="Genomic_DNA"/>
</dbReference>
<keyword evidence="9 10" id="KW-0539">Nucleus</keyword>
<comment type="subunit">
    <text evidence="10">Component of some SAGA transcription coactivator-HAT complexes. Within the SAGA complex, participates to a subcomplex of SAGA called the DUB module (deubiquitination module).</text>
</comment>
<dbReference type="GO" id="GO:0006357">
    <property type="term" value="P:regulation of transcription by RNA polymerase II"/>
    <property type="evidence" value="ECO:0007669"/>
    <property type="project" value="TreeGrafter"/>
</dbReference>
<evidence type="ECO:0000256" key="4">
    <source>
        <dbReference type="ARBA" id="ARBA00022833"/>
    </source>
</evidence>
<evidence type="ECO:0000256" key="5">
    <source>
        <dbReference type="ARBA" id="ARBA00022853"/>
    </source>
</evidence>
<evidence type="ECO:0000256" key="2">
    <source>
        <dbReference type="ARBA" id="ARBA00022723"/>
    </source>
</evidence>
<evidence type="ECO:0000256" key="12">
    <source>
        <dbReference type="SAM" id="MobiDB-lite"/>
    </source>
</evidence>
<reference evidence="13 14" key="1">
    <citation type="submission" date="2024-03" db="EMBL/GenBank/DDBJ databases">
        <title>The genome assembly and annotation of the cricket Gryllus longicercus Weissman &amp; Gray.</title>
        <authorList>
            <person name="Szrajer S."/>
            <person name="Gray D."/>
            <person name="Ylla G."/>
        </authorList>
    </citation>
    <scope>NUCLEOTIDE SEQUENCE [LARGE SCALE GENOMIC DNA]</scope>
    <source>
        <strain evidence="13">DAG 2021-001</strain>
        <tissue evidence="13">Whole body minus gut</tissue>
    </source>
</reference>
<dbReference type="InterPro" id="IPR051078">
    <property type="entry name" value="SGF11"/>
</dbReference>
<dbReference type="GO" id="GO:0006325">
    <property type="term" value="P:chromatin organization"/>
    <property type="evidence" value="ECO:0007669"/>
    <property type="project" value="UniProtKB-KW"/>
</dbReference>
<sequence>MESNGENVIGWSSEASSFLSNHRNLDAAANSIINDLVDSLSLGIVFEVHRAAKMGFFDREDTITEEANNFYIVDEESVDIFGQKQLKKIMTPKCICPSCNRNLGAQVFAPHLAKCMGMGRNSARLASQRISSITQETMEKMDYHTSNKPRKKRDLNSKKSYKSQKTGKIEENETGSWNSESMDMDVGDGNSTQAFAAPMGRQVSNMSFSGDVSQEYGETCEENLQMYSYSPTSIKQDYSITSSGDWVSAKTSVQEERCSVLKIKDVPRYL</sequence>
<evidence type="ECO:0000256" key="3">
    <source>
        <dbReference type="ARBA" id="ARBA00022771"/>
    </source>
</evidence>
<evidence type="ECO:0000313" key="14">
    <source>
        <dbReference type="Proteomes" id="UP001378592"/>
    </source>
</evidence>
<accession>A0AAN9Z5I6</accession>
<evidence type="ECO:0000313" key="13">
    <source>
        <dbReference type="EMBL" id="KAK7862425.1"/>
    </source>
</evidence>
<dbReference type="GO" id="GO:0000124">
    <property type="term" value="C:SAGA complex"/>
    <property type="evidence" value="ECO:0007669"/>
    <property type="project" value="UniProtKB-UniRule"/>
</dbReference>
<evidence type="ECO:0000256" key="7">
    <source>
        <dbReference type="ARBA" id="ARBA00023159"/>
    </source>
</evidence>
<evidence type="ECO:0000256" key="8">
    <source>
        <dbReference type="ARBA" id="ARBA00023163"/>
    </source>
</evidence>
<comment type="subcellular location">
    <subcellularLocation>
        <location evidence="1 10 11">Nucleus</location>
    </subcellularLocation>
</comment>
<keyword evidence="6 10" id="KW-0805">Transcription regulation</keyword>
<dbReference type="AlphaFoldDB" id="A0AAN9Z5I6"/>
<comment type="caution">
    <text evidence="13">The sequence shown here is derived from an EMBL/GenBank/DDBJ whole genome shotgun (WGS) entry which is preliminary data.</text>
</comment>